<evidence type="ECO:0000313" key="2">
    <source>
        <dbReference type="Proteomes" id="UP001597131"/>
    </source>
</evidence>
<dbReference type="RefSeq" id="WP_380743811.1">
    <property type="nucleotide sequence ID" value="NZ_JBHTLI010000001.1"/>
</dbReference>
<accession>A0ABW3NR02</accession>
<gene>
    <name evidence="1" type="ORF">ACFQ3Q_05700</name>
</gene>
<comment type="caution">
    <text evidence="1">The sequence shown here is derived from an EMBL/GenBank/DDBJ whole genome shotgun (WGS) entry which is preliminary data.</text>
</comment>
<sequence>MRSPEEIKVLVVAESINVEDSSGSKANVALIQNLHKIGYNVLVLHYSHREIHLPEVKCMQIKENRRSLLFLLSRIERKLRRNLKIDLHQPLENLFGFSFTLLNDSRSIVAGIKEVDDFDADLIFTLSKGASYRPHHALLNVPELHDKWLAYIHDPYPHHYYPEPYKWSEPGYIRKIEFFKQVLRSCTVAVFPSLLLKEWMQNFFPWIDEKSCIIPHQISGGTAKKVSMPSFFDSGKFNLLHAGNLMKQRPPFHLIEGFKRFQDKNPDAKKNASLLLIGNSSYHTSELKKCEKKVPNLIISDYLQQDIVLKLQQEAAVNIILESKSALSPFLPGKFPNCIEANKPILLLGPSKSEVRRLLGDDYQYWSEIDDIEKIANLIQELYESWKSSSRQTLERSDLLRYMSPHYMKEELQKLL</sequence>
<name>A0ABW3NR02_9FLAO</name>
<protein>
    <submittedName>
        <fullName evidence="1">UDP-glycosyltransferase</fullName>
    </submittedName>
</protein>
<evidence type="ECO:0000313" key="1">
    <source>
        <dbReference type="EMBL" id="MFD1095236.1"/>
    </source>
</evidence>
<dbReference type="Proteomes" id="UP001597131">
    <property type="component" value="Unassembled WGS sequence"/>
</dbReference>
<dbReference type="EMBL" id="JBHTLI010000001">
    <property type="protein sequence ID" value="MFD1095236.1"/>
    <property type="molecule type" value="Genomic_DNA"/>
</dbReference>
<proteinExistence type="predicted"/>
<keyword evidence="2" id="KW-1185">Reference proteome</keyword>
<dbReference type="SUPFAM" id="SSF53756">
    <property type="entry name" value="UDP-Glycosyltransferase/glycogen phosphorylase"/>
    <property type="match status" value="1"/>
</dbReference>
<reference evidence="2" key="1">
    <citation type="journal article" date="2019" name="Int. J. Syst. Evol. Microbiol.">
        <title>The Global Catalogue of Microorganisms (GCM) 10K type strain sequencing project: providing services to taxonomists for standard genome sequencing and annotation.</title>
        <authorList>
            <consortium name="The Broad Institute Genomics Platform"/>
            <consortium name="The Broad Institute Genome Sequencing Center for Infectious Disease"/>
            <person name="Wu L."/>
            <person name="Ma J."/>
        </authorList>
    </citation>
    <scope>NUCLEOTIDE SEQUENCE [LARGE SCALE GENOMIC DNA]</scope>
    <source>
        <strain evidence="2">CCUG 64793</strain>
    </source>
</reference>
<organism evidence="1 2">
    <name type="scientific">Salegentibacter chungangensis</name>
    <dbReference type="NCBI Taxonomy" id="1335724"/>
    <lineage>
        <taxon>Bacteria</taxon>
        <taxon>Pseudomonadati</taxon>
        <taxon>Bacteroidota</taxon>
        <taxon>Flavobacteriia</taxon>
        <taxon>Flavobacteriales</taxon>
        <taxon>Flavobacteriaceae</taxon>
        <taxon>Salegentibacter</taxon>
    </lineage>
</organism>